<name>A0ABS2W8I7_9GAMM</name>
<dbReference type="PANTHER" id="PTHR23291:SF115">
    <property type="entry name" value="MODULATOR OF FTSH PROTEASE YCCA"/>
    <property type="match status" value="1"/>
</dbReference>
<gene>
    <name evidence="8" type="ORF">JW498_11230</name>
</gene>
<dbReference type="RefSeq" id="WP_205213655.1">
    <property type="nucleotide sequence ID" value="NZ_JAFFZP010000015.1"/>
</dbReference>
<proteinExistence type="inferred from homology"/>
<feature type="transmembrane region" description="Helical" evidence="7">
    <location>
        <begin position="75"/>
        <end position="95"/>
    </location>
</feature>
<feature type="transmembrane region" description="Helical" evidence="7">
    <location>
        <begin position="21"/>
        <end position="44"/>
    </location>
</feature>
<evidence type="ECO:0000256" key="2">
    <source>
        <dbReference type="ARBA" id="ARBA00010350"/>
    </source>
</evidence>
<keyword evidence="9" id="KW-1185">Reference proteome</keyword>
<feature type="transmembrane region" description="Helical" evidence="7">
    <location>
        <begin position="166"/>
        <end position="185"/>
    </location>
</feature>
<sequence length="226" mass="24184">MRNIDTMTVRSEQSVLATNKVIRNTYLLLAMTLVFSAMTAGISMVINPPMILALGAMIVGMILTFVIAKKQNSAAALPLVFVFTGLFGFALGPILNAYLAMNNGGQIVMTAMGMTAATFLGLSAYVLTSKKDFSFMGGFLAAGLMVLLVSMVVLIALPFFGIHIPALNLAFSAAVVLLMSGFIVYDTSNIVNGTYTNYIMATVSLYTSIFNLFIHLLQLVGFLSDD</sequence>
<reference evidence="8 9" key="1">
    <citation type="submission" date="2021-02" db="EMBL/GenBank/DDBJ databases">
        <title>A novel species of genus Amphritea isolated from a fishpond in China.</title>
        <authorList>
            <person name="Lu H."/>
        </authorList>
    </citation>
    <scope>NUCLEOTIDE SEQUENCE [LARGE SCALE GENOMIC DNA]</scope>
    <source>
        <strain evidence="8 9">RP18W</strain>
    </source>
</reference>
<comment type="subcellular location">
    <subcellularLocation>
        <location evidence="1">Cell membrane</location>
        <topology evidence="1">Multi-pass membrane protein</topology>
    </subcellularLocation>
</comment>
<keyword evidence="5 7" id="KW-1133">Transmembrane helix</keyword>
<feature type="transmembrane region" description="Helical" evidence="7">
    <location>
        <begin position="197"/>
        <end position="217"/>
    </location>
</feature>
<dbReference type="InterPro" id="IPR006214">
    <property type="entry name" value="Bax_inhibitor_1-related"/>
</dbReference>
<evidence type="ECO:0000256" key="3">
    <source>
        <dbReference type="ARBA" id="ARBA00022475"/>
    </source>
</evidence>
<keyword evidence="3" id="KW-1003">Cell membrane</keyword>
<feature type="transmembrane region" description="Helical" evidence="7">
    <location>
        <begin position="139"/>
        <end position="160"/>
    </location>
</feature>
<keyword evidence="4 7" id="KW-0812">Transmembrane</keyword>
<comment type="caution">
    <text evidence="8">The sequence shown here is derived from an EMBL/GenBank/DDBJ whole genome shotgun (WGS) entry which is preliminary data.</text>
</comment>
<protein>
    <submittedName>
        <fullName evidence="8">Bax inhibitor-1/YccA family protein</fullName>
    </submittedName>
</protein>
<accession>A0ABS2W8I7</accession>
<dbReference type="PANTHER" id="PTHR23291">
    <property type="entry name" value="BAX INHIBITOR-RELATED"/>
    <property type="match status" value="1"/>
</dbReference>
<feature type="transmembrane region" description="Helical" evidence="7">
    <location>
        <begin position="107"/>
        <end position="127"/>
    </location>
</feature>
<dbReference type="EMBL" id="JAFFZP010000015">
    <property type="protein sequence ID" value="MBN0987941.1"/>
    <property type="molecule type" value="Genomic_DNA"/>
</dbReference>
<organism evidence="8 9">
    <name type="scientific">Amphritea pacifica</name>
    <dbReference type="NCBI Taxonomy" id="2811233"/>
    <lineage>
        <taxon>Bacteria</taxon>
        <taxon>Pseudomonadati</taxon>
        <taxon>Pseudomonadota</taxon>
        <taxon>Gammaproteobacteria</taxon>
        <taxon>Oceanospirillales</taxon>
        <taxon>Oceanospirillaceae</taxon>
        <taxon>Amphritea</taxon>
    </lineage>
</organism>
<evidence type="ECO:0000256" key="5">
    <source>
        <dbReference type="ARBA" id="ARBA00022989"/>
    </source>
</evidence>
<evidence type="ECO:0000313" key="8">
    <source>
        <dbReference type="EMBL" id="MBN0987941.1"/>
    </source>
</evidence>
<comment type="similarity">
    <text evidence="2 7">Belongs to the BI1 family.</text>
</comment>
<dbReference type="CDD" id="cd10433">
    <property type="entry name" value="YccA_like"/>
    <property type="match status" value="1"/>
</dbReference>
<evidence type="ECO:0000313" key="9">
    <source>
        <dbReference type="Proteomes" id="UP000760472"/>
    </source>
</evidence>
<feature type="transmembrane region" description="Helical" evidence="7">
    <location>
        <begin position="50"/>
        <end position="68"/>
    </location>
</feature>
<evidence type="ECO:0000256" key="6">
    <source>
        <dbReference type="ARBA" id="ARBA00023136"/>
    </source>
</evidence>
<keyword evidence="6 7" id="KW-0472">Membrane</keyword>
<dbReference type="Pfam" id="PF01027">
    <property type="entry name" value="Bax1-I"/>
    <property type="match status" value="1"/>
</dbReference>
<dbReference type="Proteomes" id="UP000760472">
    <property type="component" value="Unassembled WGS sequence"/>
</dbReference>
<evidence type="ECO:0000256" key="1">
    <source>
        <dbReference type="ARBA" id="ARBA00004651"/>
    </source>
</evidence>
<evidence type="ECO:0000256" key="4">
    <source>
        <dbReference type="ARBA" id="ARBA00022692"/>
    </source>
</evidence>
<evidence type="ECO:0000256" key="7">
    <source>
        <dbReference type="RuleBase" id="RU004379"/>
    </source>
</evidence>